<dbReference type="EMBL" id="VKDB01000047">
    <property type="protein sequence ID" value="TSA79187.1"/>
    <property type="molecule type" value="Genomic_DNA"/>
</dbReference>
<keyword evidence="1" id="KW-0732">Signal</keyword>
<dbReference type="InterPro" id="IPR051686">
    <property type="entry name" value="Lipoprotein_DolP"/>
</dbReference>
<dbReference type="SMART" id="SM00749">
    <property type="entry name" value="BON"/>
    <property type="match status" value="3"/>
</dbReference>
<evidence type="ECO:0000256" key="1">
    <source>
        <dbReference type="ARBA" id="ARBA00022729"/>
    </source>
</evidence>
<feature type="domain" description="BON" evidence="3">
    <location>
        <begin position="210"/>
        <end position="278"/>
    </location>
</feature>
<evidence type="ECO:0000313" key="5">
    <source>
        <dbReference type="Proteomes" id="UP000316092"/>
    </source>
</evidence>
<evidence type="ECO:0000259" key="3">
    <source>
        <dbReference type="PROSITE" id="PS50914"/>
    </source>
</evidence>
<name>A0A553UG53_9DEIO</name>
<dbReference type="Gene3D" id="3.30.1340.30">
    <property type="match status" value="3"/>
</dbReference>
<dbReference type="Pfam" id="PF04972">
    <property type="entry name" value="BON"/>
    <property type="match status" value="3"/>
</dbReference>
<dbReference type="AlphaFoldDB" id="A0A553UG53"/>
<dbReference type="InterPro" id="IPR007055">
    <property type="entry name" value="BON_dom"/>
</dbReference>
<sequence>MQAVQTPTAPGQRELTPPPHKSTDSGAVRSRAAGIQTEAEQPQCTQAGHASVMRADNTQVRRIRTPLTLCENAALDSKINGRAGCLASHSPRDRISNGVEQRFAVGQRTLLERLQRLSANISSLTSPHRRGIMKPNETLQLRVVQQLDWEPSVNAANIGVKVKDGVVTLEGNVSNYAEKFAAVRVTKAVYGVKGLADELHVKLHSSFERTDADMVQSALQMLAWDTVVPKDQVKVTVRDGRMTLEGEVEWEYQRTDAERAVRYLSGVKGVVNAVTLKHRAVPADVKAKIELALKRSAESDAQHISVEMHDGTATLSGNVHTFAARDEAALAAWAAPGVRMVTDHITVNADFGTR</sequence>
<evidence type="ECO:0000313" key="4">
    <source>
        <dbReference type="EMBL" id="TSA79187.1"/>
    </source>
</evidence>
<dbReference type="OrthoDB" id="870892at2"/>
<dbReference type="InterPro" id="IPR014004">
    <property type="entry name" value="Transpt-assoc_nodulatn_dom_bac"/>
</dbReference>
<comment type="caution">
    <text evidence="4">The sequence shown here is derived from an EMBL/GenBank/DDBJ whole genome shotgun (WGS) entry which is preliminary data.</text>
</comment>
<keyword evidence="5" id="KW-1185">Reference proteome</keyword>
<feature type="region of interest" description="Disordered" evidence="2">
    <location>
        <begin position="1"/>
        <end position="51"/>
    </location>
</feature>
<dbReference type="Proteomes" id="UP000316092">
    <property type="component" value="Unassembled WGS sequence"/>
</dbReference>
<dbReference type="PROSITE" id="PS50914">
    <property type="entry name" value="BON"/>
    <property type="match status" value="3"/>
</dbReference>
<reference evidence="4 5" key="1">
    <citation type="submission" date="2019-07" db="EMBL/GenBank/DDBJ databases">
        <title>Deinococcus detaillus sp. nov., isolated from humus soil in Antarctica.</title>
        <authorList>
            <person name="Zhang K."/>
        </authorList>
    </citation>
    <scope>NUCLEOTIDE SEQUENCE [LARGE SCALE GENOMIC DNA]</scope>
    <source>
        <strain evidence="4 5">H1</strain>
    </source>
</reference>
<feature type="domain" description="BON" evidence="3">
    <location>
        <begin position="281"/>
        <end position="349"/>
    </location>
</feature>
<accession>A0A553UG53</accession>
<protein>
    <submittedName>
        <fullName evidence="4">BON domain-containing protein</fullName>
    </submittedName>
</protein>
<evidence type="ECO:0000256" key="2">
    <source>
        <dbReference type="SAM" id="MobiDB-lite"/>
    </source>
</evidence>
<feature type="domain" description="BON" evidence="3">
    <location>
        <begin position="135"/>
        <end position="203"/>
    </location>
</feature>
<feature type="compositionally biased region" description="Polar residues" evidence="2">
    <location>
        <begin position="38"/>
        <end position="48"/>
    </location>
</feature>
<gene>
    <name evidence="4" type="ORF">FNU79_18210</name>
</gene>
<organism evidence="4 5">
    <name type="scientific">Deinococcus detaillensis</name>
    <dbReference type="NCBI Taxonomy" id="2592048"/>
    <lineage>
        <taxon>Bacteria</taxon>
        <taxon>Thermotogati</taxon>
        <taxon>Deinococcota</taxon>
        <taxon>Deinococci</taxon>
        <taxon>Deinococcales</taxon>
        <taxon>Deinococcaceae</taxon>
        <taxon>Deinococcus</taxon>
    </lineage>
</organism>
<dbReference type="PANTHER" id="PTHR34606">
    <property type="entry name" value="BON DOMAIN-CONTAINING PROTEIN"/>
    <property type="match status" value="1"/>
</dbReference>
<dbReference type="PANTHER" id="PTHR34606:SF4">
    <property type="entry name" value="OUTER MEMBRANE LIPOPROTEIN DOLP"/>
    <property type="match status" value="1"/>
</dbReference>
<proteinExistence type="predicted"/>